<dbReference type="EMBL" id="JAGRRH010000020">
    <property type="protein sequence ID" value="KAG7348594.1"/>
    <property type="molecule type" value="Genomic_DNA"/>
</dbReference>
<protein>
    <submittedName>
        <fullName evidence="13">Ring finger domain containing protein</fullName>
    </submittedName>
</protein>
<evidence type="ECO:0000256" key="3">
    <source>
        <dbReference type="ARBA" id="ARBA00022723"/>
    </source>
</evidence>
<keyword evidence="6 10" id="KW-1133">Transmembrane helix</keyword>
<evidence type="ECO:0000259" key="12">
    <source>
        <dbReference type="PROSITE" id="PS50089"/>
    </source>
</evidence>
<evidence type="ECO:0000256" key="2">
    <source>
        <dbReference type="ARBA" id="ARBA00022692"/>
    </source>
</evidence>
<evidence type="ECO:0000256" key="7">
    <source>
        <dbReference type="ARBA" id="ARBA00023136"/>
    </source>
</evidence>
<dbReference type="PANTHER" id="PTHR46539">
    <property type="entry name" value="E3 UBIQUITIN-PROTEIN LIGASE ATL42"/>
    <property type="match status" value="1"/>
</dbReference>
<keyword evidence="5" id="KW-0862">Zinc</keyword>
<evidence type="ECO:0000256" key="8">
    <source>
        <dbReference type="PROSITE-ProRule" id="PRU00175"/>
    </source>
</evidence>
<reference evidence="13" key="1">
    <citation type="journal article" date="2021" name="Sci. Rep.">
        <title>Diploid genomic architecture of Nitzschia inconspicua, an elite biomass production diatom.</title>
        <authorList>
            <person name="Oliver A."/>
            <person name="Podell S."/>
            <person name="Pinowska A."/>
            <person name="Traller J.C."/>
            <person name="Smith S.R."/>
            <person name="McClure R."/>
            <person name="Beliaev A."/>
            <person name="Bohutskyi P."/>
            <person name="Hill E.A."/>
            <person name="Rabines A."/>
            <person name="Zheng H."/>
            <person name="Allen L.Z."/>
            <person name="Kuo A."/>
            <person name="Grigoriev I.V."/>
            <person name="Allen A.E."/>
            <person name="Hazlebeck D."/>
            <person name="Allen E.E."/>
        </authorList>
    </citation>
    <scope>NUCLEOTIDE SEQUENCE</scope>
    <source>
        <strain evidence="13">Hildebrandi</strain>
    </source>
</reference>
<evidence type="ECO:0000256" key="11">
    <source>
        <dbReference type="SAM" id="SignalP"/>
    </source>
</evidence>
<proteinExistence type="predicted"/>
<evidence type="ECO:0000256" key="4">
    <source>
        <dbReference type="ARBA" id="ARBA00022771"/>
    </source>
</evidence>
<evidence type="ECO:0000256" key="5">
    <source>
        <dbReference type="ARBA" id="ARBA00022833"/>
    </source>
</evidence>
<dbReference type="OrthoDB" id="48755at2759"/>
<feature type="signal peptide" evidence="11">
    <location>
        <begin position="1"/>
        <end position="32"/>
    </location>
</feature>
<dbReference type="InterPro" id="IPR001841">
    <property type="entry name" value="Znf_RING"/>
</dbReference>
<organism evidence="13 14">
    <name type="scientific">Nitzschia inconspicua</name>
    <dbReference type="NCBI Taxonomy" id="303405"/>
    <lineage>
        <taxon>Eukaryota</taxon>
        <taxon>Sar</taxon>
        <taxon>Stramenopiles</taxon>
        <taxon>Ochrophyta</taxon>
        <taxon>Bacillariophyta</taxon>
        <taxon>Bacillariophyceae</taxon>
        <taxon>Bacillariophycidae</taxon>
        <taxon>Bacillariales</taxon>
        <taxon>Bacillariaceae</taxon>
        <taxon>Nitzschia</taxon>
    </lineage>
</organism>
<keyword evidence="4 8" id="KW-0863">Zinc-finger</keyword>
<evidence type="ECO:0000256" key="10">
    <source>
        <dbReference type="SAM" id="Phobius"/>
    </source>
</evidence>
<dbReference type="AlphaFoldDB" id="A0A9K3KSQ4"/>
<evidence type="ECO:0000256" key="1">
    <source>
        <dbReference type="ARBA" id="ARBA00004370"/>
    </source>
</evidence>
<dbReference type="Pfam" id="PF13639">
    <property type="entry name" value="zf-RING_2"/>
    <property type="match status" value="1"/>
</dbReference>
<comment type="subcellular location">
    <subcellularLocation>
        <location evidence="1">Membrane</location>
    </subcellularLocation>
</comment>
<evidence type="ECO:0000313" key="13">
    <source>
        <dbReference type="EMBL" id="KAG7348594.1"/>
    </source>
</evidence>
<dbReference type="PANTHER" id="PTHR46539:SF9">
    <property type="entry name" value="RING-H2 FINGER PROTEIN ATL56"/>
    <property type="match status" value="1"/>
</dbReference>
<dbReference type="GO" id="GO:0016020">
    <property type="term" value="C:membrane"/>
    <property type="evidence" value="ECO:0007669"/>
    <property type="project" value="UniProtKB-SubCell"/>
</dbReference>
<dbReference type="GO" id="GO:0008270">
    <property type="term" value="F:zinc ion binding"/>
    <property type="evidence" value="ECO:0007669"/>
    <property type="project" value="UniProtKB-KW"/>
</dbReference>
<feature type="chain" id="PRO_5039892662" evidence="11">
    <location>
        <begin position="33"/>
        <end position="560"/>
    </location>
</feature>
<feature type="transmembrane region" description="Helical" evidence="10">
    <location>
        <begin position="249"/>
        <end position="271"/>
    </location>
</feature>
<sequence length="560" mass="62460">MVSGCYNRRTFLACLPCLQLILLVLPPPLVSATISIVESGRTFESKPDYKVGQRLWKGYQYMGRTQLLHENQSLCPQNFPNPSSKLSIIKPDDGLPVALIVNGGGCSLADKAIVATTMIEPSGVVQYLIIKDHGKQLMKSLEGPIDEQNDKNLEFEYDLLDTDFVMLNDNTNETTTTTTIPSLLATDDESYVGRFLKQGEQPPVALIHVSSRVGNILENIVTNERRMEREAGGTKILLNGEGPNGPRTLLTWMMAVLFMCACGCCCMLMAVQTNMEDERQQAPAPPVRRRLTLQEVRTRFPAFHFNPDERQEANNNNNNDVATQQYCQLLDECTICLDEFHTGVRCRQLPCQHVFHSTCIARWLIERSAVCPLCKMDLFEDEEEEEEAEEDGESNQNEPDESEPLFSRGWWTGRTGPVQQSIPSAEVEGEQATNGDSLATAPNARTWWPFSVEVVPSPEEEQNNRSNRSRPSRWRWNLFGRRRFQVGGGESDVLVTELTEPLIASSDAETTESLVAPTTPLNPQHSLEEIAFVSPVTEAAAINEASVGTNQSTTSEMEVV</sequence>
<feature type="domain" description="RING-type" evidence="12">
    <location>
        <begin position="333"/>
        <end position="375"/>
    </location>
</feature>
<dbReference type="Proteomes" id="UP000693970">
    <property type="component" value="Unassembled WGS sequence"/>
</dbReference>
<dbReference type="SMART" id="SM00184">
    <property type="entry name" value="RING"/>
    <property type="match status" value="1"/>
</dbReference>
<feature type="compositionally biased region" description="Acidic residues" evidence="9">
    <location>
        <begin position="382"/>
        <end position="403"/>
    </location>
</feature>
<dbReference type="PROSITE" id="PS50089">
    <property type="entry name" value="ZF_RING_2"/>
    <property type="match status" value="1"/>
</dbReference>
<comment type="caution">
    <text evidence="13">The sequence shown here is derived from an EMBL/GenBank/DDBJ whole genome shotgun (WGS) entry which is preliminary data.</text>
</comment>
<keyword evidence="3" id="KW-0479">Metal-binding</keyword>
<name>A0A9K3KSQ4_9STRA</name>
<keyword evidence="14" id="KW-1185">Reference proteome</keyword>
<reference evidence="13" key="2">
    <citation type="submission" date="2021-04" db="EMBL/GenBank/DDBJ databases">
        <authorList>
            <person name="Podell S."/>
        </authorList>
    </citation>
    <scope>NUCLEOTIDE SEQUENCE</scope>
    <source>
        <strain evidence="13">Hildebrandi</strain>
    </source>
</reference>
<gene>
    <name evidence="13" type="ORF">IV203_017299</name>
</gene>
<evidence type="ECO:0000313" key="14">
    <source>
        <dbReference type="Proteomes" id="UP000693970"/>
    </source>
</evidence>
<evidence type="ECO:0000256" key="6">
    <source>
        <dbReference type="ARBA" id="ARBA00022989"/>
    </source>
</evidence>
<feature type="region of interest" description="Disordered" evidence="9">
    <location>
        <begin position="382"/>
        <end position="442"/>
    </location>
</feature>
<accession>A0A9K3KSQ4</accession>
<keyword evidence="2 10" id="KW-0812">Transmembrane</keyword>
<keyword evidence="7 10" id="KW-0472">Membrane</keyword>
<evidence type="ECO:0000256" key="9">
    <source>
        <dbReference type="SAM" id="MobiDB-lite"/>
    </source>
</evidence>
<keyword evidence="11" id="KW-0732">Signal</keyword>